<keyword evidence="2" id="KW-0472">Membrane</keyword>
<keyword evidence="4" id="KW-1185">Reference proteome</keyword>
<accession>D5UDN0</accession>
<keyword evidence="2" id="KW-0812">Transmembrane</keyword>
<gene>
    <name evidence="3" type="ordered locus">Cfla_3615</name>
</gene>
<evidence type="ECO:0000313" key="4">
    <source>
        <dbReference type="Proteomes" id="UP000000849"/>
    </source>
</evidence>
<feature type="transmembrane region" description="Helical" evidence="2">
    <location>
        <begin position="12"/>
        <end position="30"/>
    </location>
</feature>
<protein>
    <submittedName>
        <fullName evidence="3">Uncharacterized protein</fullName>
    </submittedName>
</protein>
<keyword evidence="2" id="KW-1133">Transmembrane helix</keyword>
<organism evidence="3 4">
    <name type="scientific">Cellulomonas flavigena (strain ATCC 482 / DSM 20109 / BCRC 11376 / JCM 18109 / NBRC 3775 / NCIMB 8073 / NRS 134)</name>
    <dbReference type="NCBI Taxonomy" id="446466"/>
    <lineage>
        <taxon>Bacteria</taxon>
        <taxon>Bacillati</taxon>
        <taxon>Actinomycetota</taxon>
        <taxon>Actinomycetes</taxon>
        <taxon>Micrococcales</taxon>
        <taxon>Cellulomonadaceae</taxon>
        <taxon>Cellulomonas</taxon>
    </lineage>
</organism>
<dbReference type="Proteomes" id="UP000000849">
    <property type="component" value="Chromosome"/>
</dbReference>
<name>D5UDN0_CELFN</name>
<dbReference type="EMBL" id="CP001964">
    <property type="protein sequence ID" value="ADG76486.1"/>
    <property type="molecule type" value="Genomic_DNA"/>
</dbReference>
<dbReference type="KEGG" id="cfl:Cfla_3615"/>
<dbReference type="STRING" id="446466.Cfla_3615"/>
<feature type="compositionally biased region" description="Low complexity" evidence="1">
    <location>
        <begin position="71"/>
        <end position="85"/>
    </location>
</feature>
<dbReference type="AlphaFoldDB" id="D5UDN0"/>
<evidence type="ECO:0000313" key="3">
    <source>
        <dbReference type="EMBL" id="ADG76486.1"/>
    </source>
</evidence>
<dbReference type="RefSeq" id="WP_013118814.1">
    <property type="nucleotide sequence ID" value="NC_014151.1"/>
</dbReference>
<evidence type="ECO:0000256" key="2">
    <source>
        <dbReference type="SAM" id="Phobius"/>
    </source>
</evidence>
<evidence type="ECO:0000256" key="1">
    <source>
        <dbReference type="SAM" id="MobiDB-lite"/>
    </source>
</evidence>
<reference evidence="3 4" key="1">
    <citation type="journal article" date="2010" name="Stand. Genomic Sci.">
        <title>Complete genome sequence of Cellulomonas flavigena type strain (134).</title>
        <authorList>
            <person name="Abt B."/>
            <person name="Foster B."/>
            <person name="Lapidus A."/>
            <person name="Clum A."/>
            <person name="Sun H."/>
            <person name="Pukall R."/>
            <person name="Lucas S."/>
            <person name="Glavina Del Rio T."/>
            <person name="Nolan M."/>
            <person name="Tice H."/>
            <person name="Cheng J.F."/>
            <person name="Pitluck S."/>
            <person name="Liolios K."/>
            <person name="Ivanova N."/>
            <person name="Mavromatis K."/>
            <person name="Ovchinnikova G."/>
            <person name="Pati A."/>
            <person name="Goodwin L."/>
            <person name="Chen A."/>
            <person name="Palaniappan K."/>
            <person name="Land M."/>
            <person name="Hauser L."/>
            <person name="Chang Y.J."/>
            <person name="Jeffries C.D."/>
            <person name="Rohde M."/>
            <person name="Goker M."/>
            <person name="Woyke T."/>
            <person name="Bristow J."/>
            <person name="Eisen J.A."/>
            <person name="Markowitz V."/>
            <person name="Hugenholtz P."/>
            <person name="Kyrpides N.C."/>
            <person name="Klenk H.P."/>
        </authorList>
    </citation>
    <scope>NUCLEOTIDE SEQUENCE [LARGE SCALE GENOMIC DNA]</scope>
    <source>
        <strain evidence="4">ATCC 482 / DSM 20109 / BCRC 11376 / JCM 18109 / NBRC 3775 / NCIMB 8073 / NRS 134</strain>
    </source>
</reference>
<feature type="region of interest" description="Disordered" evidence="1">
    <location>
        <begin position="69"/>
        <end position="104"/>
    </location>
</feature>
<sequence>MSIWEVDGIPLTLLKHVTLTAIVLVCWANAWRGPQDRPRRVAAGAIRHSAAAFVLAILLALVPGVRWGPETAQSTSRSSAGRTAAVKSSDPAADEAGMTRTCTL</sequence>
<proteinExistence type="predicted"/>
<dbReference type="HOGENOM" id="CLU_2245087_0_0_11"/>
<feature type="transmembrane region" description="Helical" evidence="2">
    <location>
        <begin position="50"/>
        <end position="68"/>
    </location>
</feature>